<feature type="domain" description="Major facilitator superfamily (MFS) profile" evidence="11">
    <location>
        <begin position="7"/>
        <end position="418"/>
    </location>
</feature>
<sequence length="452" mass="45994">MRRSGFLIFSACVGNLLEWYDFAVYALFAPYIAASIFRATDDFSRLAQSLLVFGLGAVARPLGALLIGLYADRRGRGPALLLTCLLMGAGTGMIVLDPPYAAAGRMSIVILCAARILQGLSAGGEIGGAAAFLAEQARPGRRGLSASFLQATMGLSNMLGAAVAATLTTFLDHDQMAHWGWRVPFCIGLAIVPVGLVLRRAAPAAPPLSVPRQDRAHHHGLAVLRALAGRHRGALAAAFGLSVLWAAAPYALVIFFPLYAQTALGASPHASYVAYLLGNVALVLGALAAGRLADRLGARRVLVAGAILLAVLPAAMMGVLGHRHDPATMAAVAAGLCGLVALFVGAAPLGIAGLFPAPVRATGIALSYNAATSVFGGFAPAVLAALGTGIHGIAAPALYVAAAAIPALLGLAAPAFAGAGLEIPMGHAAESIPAHTPGDERMAMTTQRRHGA</sequence>
<evidence type="ECO:0000313" key="12">
    <source>
        <dbReference type="EMBL" id="XAE42066.1"/>
    </source>
</evidence>
<organism evidence="12 13">
    <name type="scientific">Nguyenibacter vanlangensis</name>
    <dbReference type="NCBI Taxonomy" id="1216886"/>
    <lineage>
        <taxon>Bacteria</taxon>
        <taxon>Pseudomonadati</taxon>
        <taxon>Pseudomonadota</taxon>
        <taxon>Alphaproteobacteria</taxon>
        <taxon>Acetobacterales</taxon>
        <taxon>Acetobacteraceae</taxon>
        <taxon>Nguyenibacter</taxon>
    </lineage>
</organism>
<dbReference type="PANTHER" id="PTHR43528:SF1">
    <property type="entry name" value="ALPHA-KETOGLUTARATE PERMEASE"/>
    <property type="match status" value="1"/>
</dbReference>
<dbReference type="PANTHER" id="PTHR43528">
    <property type="entry name" value="ALPHA-KETOGLUTARATE PERMEASE"/>
    <property type="match status" value="1"/>
</dbReference>
<feature type="transmembrane region" description="Helical" evidence="10">
    <location>
        <begin position="50"/>
        <end position="71"/>
    </location>
</feature>
<feature type="transmembrane region" description="Helical" evidence="10">
    <location>
        <begin position="179"/>
        <end position="198"/>
    </location>
</feature>
<evidence type="ECO:0000256" key="3">
    <source>
        <dbReference type="ARBA" id="ARBA00022448"/>
    </source>
</evidence>
<dbReference type="Pfam" id="PF07690">
    <property type="entry name" value="MFS_1"/>
    <property type="match status" value="1"/>
</dbReference>
<dbReference type="Proteomes" id="UP001449795">
    <property type="component" value="Chromosome"/>
</dbReference>
<feature type="transmembrane region" description="Helical" evidence="10">
    <location>
        <begin position="327"/>
        <end position="354"/>
    </location>
</feature>
<evidence type="ECO:0000256" key="8">
    <source>
        <dbReference type="ARBA" id="ARBA00023136"/>
    </source>
</evidence>
<name>A0ABZ3D2T5_9PROT</name>
<feature type="transmembrane region" description="Helical" evidence="10">
    <location>
        <begin position="234"/>
        <end position="260"/>
    </location>
</feature>
<dbReference type="InterPro" id="IPR051084">
    <property type="entry name" value="H+-coupled_symporters"/>
</dbReference>
<evidence type="ECO:0000256" key="9">
    <source>
        <dbReference type="SAM" id="MobiDB-lite"/>
    </source>
</evidence>
<dbReference type="InterPro" id="IPR011701">
    <property type="entry name" value="MFS"/>
</dbReference>
<evidence type="ECO:0000256" key="6">
    <source>
        <dbReference type="ARBA" id="ARBA00022847"/>
    </source>
</evidence>
<feature type="transmembrane region" description="Helical" evidence="10">
    <location>
        <begin position="108"/>
        <end position="134"/>
    </location>
</feature>
<proteinExistence type="inferred from homology"/>
<dbReference type="RefSeq" id="WP_342627870.1">
    <property type="nucleotide sequence ID" value="NZ_CP152276.1"/>
</dbReference>
<keyword evidence="6" id="KW-0769">Symport</keyword>
<dbReference type="InterPro" id="IPR005829">
    <property type="entry name" value="Sugar_transporter_CS"/>
</dbReference>
<evidence type="ECO:0000256" key="5">
    <source>
        <dbReference type="ARBA" id="ARBA00022692"/>
    </source>
</evidence>
<feature type="region of interest" description="Disordered" evidence="9">
    <location>
        <begin position="430"/>
        <end position="452"/>
    </location>
</feature>
<feature type="transmembrane region" description="Helical" evidence="10">
    <location>
        <begin position="272"/>
        <end position="289"/>
    </location>
</feature>
<evidence type="ECO:0000256" key="7">
    <source>
        <dbReference type="ARBA" id="ARBA00022989"/>
    </source>
</evidence>
<dbReference type="InterPro" id="IPR036259">
    <property type="entry name" value="MFS_trans_sf"/>
</dbReference>
<evidence type="ECO:0000256" key="1">
    <source>
        <dbReference type="ARBA" id="ARBA00004651"/>
    </source>
</evidence>
<keyword evidence="4" id="KW-1003">Cell membrane</keyword>
<keyword evidence="13" id="KW-1185">Reference proteome</keyword>
<keyword evidence="7 10" id="KW-1133">Transmembrane helix</keyword>
<accession>A0ABZ3D2T5</accession>
<reference evidence="12 13" key="1">
    <citation type="submission" date="2024-04" db="EMBL/GenBank/DDBJ databases">
        <title>Complete genome sequence of Nguyenibacter vanlangesis HBCM-1154, a strain capable of nitrogen fixation, IAA production, and phosphorus solubilization isolated from sugarcane soil.</title>
        <authorList>
            <person name="MY HANH P."/>
        </authorList>
    </citation>
    <scope>NUCLEOTIDE SEQUENCE [LARGE SCALE GENOMIC DNA]</scope>
    <source>
        <strain evidence="12 13">HBCM 1154</strain>
    </source>
</reference>
<keyword evidence="8 10" id="KW-0472">Membrane</keyword>
<dbReference type="Gene3D" id="1.20.1250.20">
    <property type="entry name" value="MFS general substrate transporter like domains"/>
    <property type="match status" value="2"/>
</dbReference>
<dbReference type="PROSITE" id="PS50850">
    <property type="entry name" value="MFS"/>
    <property type="match status" value="1"/>
</dbReference>
<protein>
    <submittedName>
        <fullName evidence="12">MFS transporter</fullName>
    </submittedName>
</protein>
<evidence type="ECO:0000256" key="2">
    <source>
        <dbReference type="ARBA" id="ARBA00008240"/>
    </source>
</evidence>
<dbReference type="SUPFAM" id="SSF103473">
    <property type="entry name" value="MFS general substrate transporter"/>
    <property type="match status" value="1"/>
</dbReference>
<evidence type="ECO:0000313" key="13">
    <source>
        <dbReference type="Proteomes" id="UP001449795"/>
    </source>
</evidence>
<dbReference type="InterPro" id="IPR020846">
    <property type="entry name" value="MFS_dom"/>
</dbReference>
<gene>
    <name evidence="12" type="ORF">AAC691_17615</name>
</gene>
<feature type="transmembrane region" description="Helical" evidence="10">
    <location>
        <begin position="301"/>
        <end position="321"/>
    </location>
</feature>
<keyword evidence="5 10" id="KW-0812">Transmembrane</keyword>
<evidence type="ECO:0000256" key="10">
    <source>
        <dbReference type="SAM" id="Phobius"/>
    </source>
</evidence>
<feature type="transmembrane region" description="Helical" evidence="10">
    <location>
        <begin position="78"/>
        <end position="96"/>
    </location>
</feature>
<feature type="transmembrane region" description="Helical" evidence="10">
    <location>
        <begin position="393"/>
        <end position="417"/>
    </location>
</feature>
<feature type="transmembrane region" description="Helical" evidence="10">
    <location>
        <begin position="366"/>
        <end position="387"/>
    </location>
</feature>
<feature type="transmembrane region" description="Helical" evidence="10">
    <location>
        <begin position="146"/>
        <end position="167"/>
    </location>
</feature>
<evidence type="ECO:0000259" key="11">
    <source>
        <dbReference type="PROSITE" id="PS50850"/>
    </source>
</evidence>
<dbReference type="EMBL" id="CP152276">
    <property type="protein sequence ID" value="XAE42066.1"/>
    <property type="molecule type" value="Genomic_DNA"/>
</dbReference>
<dbReference type="PROSITE" id="PS00217">
    <property type="entry name" value="SUGAR_TRANSPORT_2"/>
    <property type="match status" value="1"/>
</dbReference>
<evidence type="ECO:0000256" key="4">
    <source>
        <dbReference type="ARBA" id="ARBA00022475"/>
    </source>
</evidence>
<keyword evidence="3" id="KW-0813">Transport</keyword>
<comment type="similarity">
    <text evidence="2">Belongs to the major facilitator superfamily. Metabolite:H+ Symporter (MHS) family (TC 2.A.1.6) family.</text>
</comment>
<comment type="subcellular location">
    <subcellularLocation>
        <location evidence="1">Cell membrane</location>
        <topology evidence="1">Multi-pass membrane protein</topology>
    </subcellularLocation>
</comment>